<keyword evidence="2" id="KW-1185">Reference proteome</keyword>
<accession>A0A9P6D7Y3</accession>
<evidence type="ECO:0000313" key="2">
    <source>
        <dbReference type="Proteomes" id="UP000807025"/>
    </source>
</evidence>
<reference evidence="1" key="1">
    <citation type="submission" date="2020-11" db="EMBL/GenBank/DDBJ databases">
        <authorList>
            <consortium name="DOE Joint Genome Institute"/>
            <person name="Ahrendt S."/>
            <person name="Riley R."/>
            <person name="Andreopoulos W."/>
            <person name="Labutti K."/>
            <person name="Pangilinan J."/>
            <person name="Ruiz-Duenas F.J."/>
            <person name="Barrasa J.M."/>
            <person name="Sanchez-Garcia M."/>
            <person name="Camarero S."/>
            <person name="Miyauchi S."/>
            <person name="Serrano A."/>
            <person name="Linde D."/>
            <person name="Babiker R."/>
            <person name="Drula E."/>
            <person name="Ayuso-Fernandez I."/>
            <person name="Pacheco R."/>
            <person name="Padilla G."/>
            <person name="Ferreira P."/>
            <person name="Barriuso J."/>
            <person name="Kellner H."/>
            <person name="Castanera R."/>
            <person name="Alfaro M."/>
            <person name="Ramirez L."/>
            <person name="Pisabarro A.G."/>
            <person name="Kuo A."/>
            <person name="Tritt A."/>
            <person name="Lipzen A."/>
            <person name="He G."/>
            <person name="Yan M."/>
            <person name="Ng V."/>
            <person name="Cullen D."/>
            <person name="Martin F."/>
            <person name="Rosso M.-N."/>
            <person name="Henrissat B."/>
            <person name="Hibbett D."/>
            <person name="Martinez A.T."/>
            <person name="Grigoriev I.V."/>
        </authorList>
    </citation>
    <scope>NUCLEOTIDE SEQUENCE</scope>
    <source>
        <strain evidence="1">ATCC 90797</strain>
    </source>
</reference>
<dbReference type="AlphaFoldDB" id="A0A9P6D7Y3"/>
<name>A0A9P6D7Y3_PLEER</name>
<gene>
    <name evidence="1" type="ORF">BDN71DRAFT_1430309</name>
</gene>
<comment type="caution">
    <text evidence="1">The sequence shown here is derived from an EMBL/GenBank/DDBJ whole genome shotgun (WGS) entry which is preliminary data.</text>
</comment>
<protein>
    <submittedName>
        <fullName evidence="1">Uncharacterized protein</fullName>
    </submittedName>
</protein>
<proteinExistence type="predicted"/>
<sequence>MQKCFVVYHPQILLPSTAMEHCLLFQTLQHHRDAYGYQMVGYSLLDGAQLSGVAIAQGGSGVFISHSVPTQYSLQSWNGANLDEKAVLGHYSSLSFEDCLIGVRYWQENGLSSMHWNLTQKINTTLHLTLSTCHQKALASLCYKALANPRCRGARGFTDFEDEVATGEDSINFNSISNSDC</sequence>
<organism evidence="1 2">
    <name type="scientific">Pleurotus eryngii</name>
    <name type="common">Boletus of the steppes</name>
    <dbReference type="NCBI Taxonomy" id="5323"/>
    <lineage>
        <taxon>Eukaryota</taxon>
        <taxon>Fungi</taxon>
        <taxon>Dikarya</taxon>
        <taxon>Basidiomycota</taxon>
        <taxon>Agaricomycotina</taxon>
        <taxon>Agaricomycetes</taxon>
        <taxon>Agaricomycetidae</taxon>
        <taxon>Agaricales</taxon>
        <taxon>Pleurotineae</taxon>
        <taxon>Pleurotaceae</taxon>
        <taxon>Pleurotus</taxon>
    </lineage>
</organism>
<dbReference type="Proteomes" id="UP000807025">
    <property type="component" value="Unassembled WGS sequence"/>
</dbReference>
<evidence type="ECO:0000313" key="1">
    <source>
        <dbReference type="EMBL" id="KAF9496356.1"/>
    </source>
</evidence>
<dbReference type="EMBL" id="MU154553">
    <property type="protein sequence ID" value="KAF9496356.1"/>
    <property type="molecule type" value="Genomic_DNA"/>
</dbReference>